<evidence type="ECO:0000313" key="4">
    <source>
        <dbReference type="Proteomes" id="UP000289805"/>
    </source>
</evidence>
<dbReference type="AlphaFoldDB" id="A0A4Q1L0T0"/>
<comment type="caution">
    <text evidence="3">The sequence shown here is derived from an EMBL/GenBank/DDBJ whole genome shotgun (WGS) entry which is preliminary data.</text>
</comment>
<dbReference type="InterPro" id="IPR000182">
    <property type="entry name" value="GNAT_dom"/>
</dbReference>
<accession>A0A4Q1L0T0</accession>
<evidence type="ECO:0000313" key="3">
    <source>
        <dbReference type="EMBL" id="RXR35274.1"/>
    </source>
</evidence>
<dbReference type="STRING" id="1713.GCA_000718325_03275"/>
<dbReference type="EMBL" id="SDJR01000007">
    <property type="protein sequence ID" value="RXR25128.1"/>
    <property type="molecule type" value="Genomic_DNA"/>
</dbReference>
<dbReference type="OrthoDB" id="4821781at2"/>
<protein>
    <submittedName>
        <fullName evidence="3">Acetyltransferase</fullName>
    </submittedName>
</protein>
<dbReference type="InterPro" id="IPR016181">
    <property type="entry name" value="Acyl_CoA_acyltransferase"/>
</dbReference>
<organism evidence="3 4">
    <name type="scientific">Oerskovia turbata</name>
    <dbReference type="NCBI Taxonomy" id="1713"/>
    <lineage>
        <taxon>Bacteria</taxon>
        <taxon>Bacillati</taxon>
        <taxon>Actinomycetota</taxon>
        <taxon>Actinomycetes</taxon>
        <taxon>Micrococcales</taxon>
        <taxon>Cellulomonadaceae</taxon>
        <taxon>Oerskovia</taxon>
    </lineage>
</organism>
<feature type="domain" description="N-acetyltransferase" evidence="1">
    <location>
        <begin position="54"/>
        <end position="200"/>
    </location>
</feature>
<evidence type="ECO:0000313" key="5">
    <source>
        <dbReference type="Proteomes" id="UP000290517"/>
    </source>
</evidence>
<sequence length="200" mass="21037">MTDLIVLPATSEQAVVALADGARVVARSWAAELRADAVDLGLLERAQHAVRGVVSLRELTAADRQAILVLDRDTHRDYPGSIATQHRPLTADTAAPSARRRGFAAFAEAELVAMTFVDIEGGCGETDFTVVAASWRGQGLATAVKALSIDTLIAGGVHTFRTGGSLDNQAIVAANRNLGYVQDEEWLTLAVDSGGSPSQD</sequence>
<dbReference type="GO" id="GO:0016747">
    <property type="term" value="F:acyltransferase activity, transferring groups other than amino-acyl groups"/>
    <property type="evidence" value="ECO:0007669"/>
    <property type="project" value="InterPro"/>
</dbReference>
<dbReference type="EMBL" id="SDJQ01000008">
    <property type="protein sequence ID" value="RXR35274.1"/>
    <property type="molecule type" value="Genomic_DNA"/>
</dbReference>
<reference evidence="4 5" key="1">
    <citation type="submission" date="2019-01" db="EMBL/GenBank/DDBJ databases">
        <title>Oerskovia turbata Genome sequencing and assembly.</title>
        <authorList>
            <person name="Dou T."/>
        </authorList>
    </citation>
    <scope>NUCLEOTIDE SEQUENCE [LARGE SCALE GENOMIC DNA]</scope>
    <source>
        <strain evidence="3 4">JCM12123</strain>
        <strain evidence="2 5">JCM3160</strain>
    </source>
</reference>
<keyword evidence="3" id="KW-0808">Transferase</keyword>
<keyword evidence="5" id="KW-1185">Reference proteome</keyword>
<dbReference type="Gene3D" id="3.40.630.30">
    <property type="match status" value="1"/>
</dbReference>
<name>A0A4Q1L0T0_9CELL</name>
<evidence type="ECO:0000313" key="2">
    <source>
        <dbReference type="EMBL" id="RXR25128.1"/>
    </source>
</evidence>
<dbReference type="SUPFAM" id="SSF55729">
    <property type="entry name" value="Acyl-CoA N-acyltransferases (Nat)"/>
    <property type="match status" value="1"/>
</dbReference>
<dbReference type="Proteomes" id="UP000290517">
    <property type="component" value="Unassembled WGS sequence"/>
</dbReference>
<gene>
    <name evidence="2" type="ORF">EQW73_12710</name>
    <name evidence="3" type="ORF">EQW78_06680</name>
</gene>
<dbReference type="RefSeq" id="WP_051703233.1">
    <property type="nucleotide sequence ID" value="NZ_JOFV01000019.1"/>
</dbReference>
<proteinExistence type="predicted"/>
<evidence type="ECO:0000259" key="1">
    <source>
        <dbReference type="PROSITE" id="PS51186"/>
    </source>
</evidence>
<dbReference type="PROSITE" id="PS51186">
    <property type="entry name" value="GNAT"/>
    <property type="match status" value="1"/>
</dbReference>
<dbReference type="Proteomes" id="UP000289805">
    <property type="component" value="Unassembled WGS sequence"/>
</dbReference>